<dbReference type="EMBL" id="JBBPCC010000003">
    <property type="protein sequence ID" value="MEK8127695.1"/>
    <property type="molecule type" value="Genomic_DNA"/>
</dbReference>
<evidence type="ECO:0000256" key="2">
    <source>
        <dbReference type="ARBA" id="ARBA00022490"/>
    </source>
</evidence>
<evidence type="ECO:0000256" key="5">
    <source>
        <dbReference type="ARBA" id="ARBA00023015"/>
    </source>
</evidence>
<evidence type="ECO:0000256" key="6">
    <source>
        <dbReference type="ARBA" id="ARBA00023125"/>
    </source>
</evidence>
<organism evidence="11 12">
    <name type="scientific">Paenibacillus filicis</name>
    <dbReference type="NCBI Taxonomy" id="669464"/>
    <lineage>
        <taxon>Bacteria</taxon>
        <taxon>Bacillati</taxon>
        <taxon>Bacillota</taxon>
        <taxon>Bacilli</taxon>
        <taxon>Bacillales</taxon>
        <taxon>Paenibacillaceae</taxon>
        <taxon>Paenibacillus</taxon>
    </lineage>
</organism>
<dbReference type="InterPro" id="IPR051552">
    <property type="entry name" value="HptR"/>
</dbReference>
<keyword evidence="12" id="KW-1185">Reference proteome</keyword>
<dbReference type="InterPro" id="IPR009057">
    <property type="entry name" value="Homeodomain-like_sf"/>
</dbReference>
<evidence type="ECO:0000256" key="4">
    <source>
        <dbReference type="ARBA" id="ARBA00023012"/>
    </source>
</evidence>
<dbReference type="RefSeq" id="WP_341414748.1">
    <property type="nucleotide sequence ID" value="NZ_JBBPCC010000003.1"/>
</dbReference>
<feature type="modified residue" description="4-aspartylphosphate" evidence="8">
    <location>
        <position position="55"/>
    </location>
</feature>
<dbReference type="PROSITE" id="PS01124">
    <property type="entry name" value="HTH_ARAC_FAMILY_2"/>
    <property type="match status" value="1"/>
</dbReference>
<keyword evidence="3 8" id="KW-0597">Phosphoprotein</keyword>
<dbReference type="CDD" id="cd17536">
    <property type="entry name" value="REC_YesN-like"/>
    <property type="match status" value="1"/>
</dbReference>
<dbReference type="InterPro" id="IPR020449">
    <property type="entry name" value="Tscrpt_reg_AraC-type_HTH"/>
</dbReference>
<comment type="subcellular location">
    <subcellularLocation>
        <location evidence="1">Cytoplasm</location>
    </subcellularLocation>
</comment>
<keyword evidence="2" id="KW-0963">Cytoplasm</keyword>
<dbReference type="InterPro" id="IPR001789">
    <property type="entry name" value="Sig_transdc_resp-reg_receiver"/>
</dbReference>
<dbReference type="Pfam" id="PF17853">
    <property type="entry name" value="GGDEF_2"/>
    <property type="match status" value="1"/>
</dbReference>
<feature type="domain" description="HTH araC/xylS-type" evidence="9">
    <location>
        <begin position="441"/>
        <end position="539"/>
    </location>
</feature>
<keyword evidence="6" id="KW-0238">DNA-binding</keyword>
<gene>
    <name evidence="11" type="ORF">WMW72_07160</name>
</gene>
<evidence type="ECO:0000256" key="8">
    <source>
        <dbReference type="PROSITE-ProRule" id="PRU00169"/>
    </source>
</evidence>
<keyword evidence="4" id="KW-0902">Two-component regulatory system</keyword>
<dbReference type="PROSITE" id="PS50110">
    <property type="entry name" value="RESPONSE_REGULATORY"/>
    <property type="match status" value="1"/>
</dbReference>
<dbReference type="Gene3D" id="3.40.50.2300">
    <property type="match status" value="1"/>
</dbReference>
<dbReference type="PANTHER" id="PTHR42713">
    <property type="entry name" value="HISTIDINE KINASE-RELATED"/>
    <property type="match status" value="1"/>
</dbReference>
<comment type="caution">
    <text evidence="11">The sequence shown here is derived from an EMBL/GenBank/DDBJ whole genome shotgun (WGS) entry which is preliminary data.</text>
</comment>
<protein>
    <submittedName>
        <fullName evidence="11">Response regulator</fullName>
    </submittedName>
</protein>
<keyword evidence="5" id="KW-0805">Transcription regulation</keyword>
<feature type="domain" description="Response regulatory" evidence="10">
    <location>
        <begin position="3"/>
        <end position="120"/>
    </location>
</feature>
<dbReference type="SMART" id="SM00342">
    <property type="entry name" value="HTH_ARAC"/>
    <property type="match status" value="1"/>
</dbReference>
<evidence type="ECO:0000256" key="1">
    <source>
        <dbReference type="ARBA" id="ARBA00004496"/>
    </source>
</evidence>
<dbReference type="SMART" id="SM00448">
    <property type="entry name" value="REC"/>
    <property type="match status" value="1"/>
</dbReference>
<dbReference type="Pfam" id="PF12833">
    <property type="entry name" value="HTH_18"/>
    <property type="match status" value="1"/>
</dbReference>
<dbReference type="Proteomes" id="UP001469365">
    <property type="component" value="Unassembled WGS sequence"/>
</dbReference>
<evidence type="ECO:0000259" key="9">
    <source>
        <dbReference type="PROSITE" id="PS01124"/>
    </source>
</evidence>
<dbReference type="InterPro" id="IPR041522">
    <property type="entry name" value="CdaR_GGDEF"/>
</dbReference>
<dbReference type="Pfam" id="PF00072">
    <property type="entry name" value="Response_reg"/>
    <property type="match status" value="1"/>
</dbReference>
<keyword evidence="7" id="KW-0804">Transcription</keyword>
<dbReference type="InterPro" id="IPR011006">
    <property type="entry name" value="CheY-like_superfamily"/>
</dbReference>
<accession>A0ABU9DHY9</accession>
<dbReference type="SUPFAM" id="SSF52172">
    <property type="entry name" value="CheY-like"/>
    <property type="match status" value="1"/>
</dbReference>
<proteinExistence type="predicted"/>
<evidence type="ECO:0000256" key="7">
    <source>
        <dbReference type="ARBA" id="ARBA00023163"/>
    </source>
</evidence>
<evidence type="ECO:0000259" key="10">
    <source>
        <dbReference type="PROSITE" id="PS50110"/>
    </source>
</evidence>
<dbReference type="PRINTS" id="PR00032">
    <property type="entry name" value="HTHARAC"/>
</dbReference>
<sequence>MLRMILADDDELVRETLKEVVPWEKYGITIAGEADNGQTAYELCLDLQPEILFTDIKMPFMDGLEVAMRLKEAGSKTKIIIISGIQDFNYAKTAFDIHAEGYILKPIQITEIHEVITKVVSNIDMERNMHEKIQHLKQQLSENATLIREKFISNLLLGITTNKQKIRDKLDYFQIPIGAQDSLLAAVLQMDDYNRQMENKNEAEKQLISFSIYNIMNEIVHNYEAGLCHSLAENEFVILFNEKAHGDNKYIRICEEIIEALFKYLKISVSIGTGDRIGSIDQVESSYRSAVRAIQHRFYMGKRSVVKIEDITVMWNYSSSPGVDFTTVLQLENKLIHYVTLGDTDCGLQLLDELFSTFRQSDIASIQGFGIELVSALYRKVCEMGEDQQLEPILPQRNKVFIQMLQVENIHQMKEMMDSLFTGVSSYFSNKYNQKHLDLVHKIKALVQLNYTQDMSLSDIADEVFMSTNYICSVFKRETGMTINDYLTQVRMSEAKTLLLTTRKKVWEIAEGLGYENHNYFSTVFKKHTGMQPQQYRTKESSSGIN</sequence>
<dbReference type="Gene3D" id="1.10.10.60">
    <property type="entry name" value="Homeodomain-like"/>
    <property type="match status" value="2"/>
</dbReference>
<dbReference type="InterPro" id="IPR018060">
    <property type="entry name" value="HTH_AraC"/>
</dbReference>
<evidence type="ECO:0000256" key="3">
    <source>
        <dbReference type="ARBA" id="ARBA00022553"/>
    </source>
</evidence>
<reference evidence="11 12" key="1">
    <citation type="submission" date="2024-04" db="EMBL/GenBank/DDBJ databases">
        <title>draft genome sequnece of Paenibacillus filicis.</title>
        <authorList>
            <person name="Kim D.-U."/>
        </authorList>
    </citation>
    <scope>NUCLEOTIDE SEQUENCE [LARGE SCALE GENOMIC DNA]</scope>
    <source>
        <strain evidence="11 12">KACC14197</strain>
    </source>
</reference>
<name>A0ABU9DHY9_9BACL</name>
<evidence type="ECO:0000313" key="12">
    <source>
        <dbReference type="Proteomes" id="UP001469365"/>
    </source>
</evidence>
<dbReference type="SUPFAM" id="SSF46689">
    <property type="entry name" value="Homeodomain-like"/>
    <property type="match status" value="2"/>
</dbReference>
<evidence type="ECO:0000313" key="11">
    <source>
        <dbReference type="EMBL" id="MEK8127695.1"/>
    </source>
</evidence>
<dbReference type="PANTHER" id="PTHR42713:SF3">
    <property type="entry name" value="TRANSCRIPTIONAL REGULATORY PROTEIN HPTR"/>
    <property type="match status" value="1"/>
</dbReference>